<dbReference type="AlphaFoldDB" id="A0AAQ0C2G9"/>
<sequence length="46" mass="5123">MTYEEHQISAYLQAVQAALEDKEFVLHLAKTLPAPKMRAPGIQAGR</sequence>
<dbReference type="RefSeq" id="WP_198868249.1">
    <property type="nucleotide sequence ID" value="NZ_CP066312.1"/>
</dbReference>
<gene>
    <name evidence="1" type="ORF">GKQ51_23420</name>
</gene>
<accession>A0AAQ0C2G9</accession>
<dbReference type="Proteomes" id="UP000596192">
    <property type="component" value="Plasmid unnamed2"/>
</dbReference>
<evidence type="ECO:0000313" key="2">
    <source>
        <dbReference type="Proteomes" id="UP000596192"/>
    </source>
</evidence>
<protein>
    <submittedName>
        <fullName evidence="1">Uncharacterized protein</fullName>
    </submittedName>
</protein>
<dbReference type="EMBL" id="CP066312">
    <property type="protein sequence ID" value="QQE91316.1"/>
    <property type="molecule type" value="Genomic_DNA"/>
</dbReference>
<evidence type="ECO:0000313" key="1">
    <source>
        <dbReference type="EMBL" id="QQE91316.1"/>
    </source>
</evidence>
<keyword evidence="1" id="KW-0614">Plasmid</keyword>
<proteinExistence type="predicted"/>
<geneLocation type="plasmid" evidence="1 2">
    <name>unnamed2</name>
</geneLocation>
<organism evidence="1 2">
    <name type="scientific">Azotobacter chroococcum</name>
    <dbReference type="NCBI Taxonomy" id="353"/>
    <lineage>
        <taxon>Bacteria</taxon>
        <taxon>Pseudomonadati</taxon>
        <taxon>Pseudomonadota</taxon>
        <taxon>Gammaproteobacteria</taxon>
        <taxon>Pseudomonadales</taxon>
        <taxon>Pseudomonadaceae</taxon>
        <taxon>Azotobacter</taxon>
    </lineage>
</organism>
<reference evidence="1 2" key="1">
    <citation type="submission" date="2020-12" db="EMBL/GenBank/DDBJ databases">
        <title>Genomic Analysis and Response surface optimization of nitrogen-fixing conditions for A. chroococcum strain HR1, Isolation from rhizosphere soil.</title>
        <authorList>
            <person name="Li J."/>
            <person name="Yang H."/>
            <person name="Liu H."/>
            <person name="Wang C."/>
            <person name="Tian Y."/>
            <person name="Lu X.Y."/>
        </authorList>
    </citation>
    <scope>NUCLEOTIDE SEQUENCE [LARGE SCALE GENOMIC DNA]</scope>
    <source>
        <strain evidence="1 2">HR1</strain>
        <plasmid evidence="1 2">unnamed2</plasmid>
    </source>
</reference>
<name>A0AAQ0C2G9_9GAMM</name>